<reference evidence="2" key="1">
    <citation type="journal article" date="2019" name="Int. J. Syst. Evol. Microbiol.">
        <title>The Global Catalogue of Microorganisms (GCM) 10K type strain sequencing project: providing services to taxonomists for standard genome sequencing and annotation.</title>
        <authorList>
            <consortium name="The Broad Institute Genomics Platform"/>
            <consortium name="The Broad Institute Genome Sequencing Center for Infectious Disease"/>
            <person name="Wu L."/>
            <person name="Ma J."/>
        </authorList>
    </citation>
    <scope>NUCLEOTIDE SEQUENCE [LARGE SCALE GENOMIC DNA]</scope>
    <source>
        <strain evidence="2">KLKA75</strain>
    </source>
</reference>
<comment type="caution">
    <text evidence="1">The sequence shown here is derived from an EMBL/GenBank/DDBJ whole genome shotgun (WGS) entry which is preliminary data.</text>
</comment>
<evidence type="ECO:0000313" key="2">
    <source>
        <dbReference type="Proteomes" id="UP001595872"/>
    </source>
</evidence>
<dbReference type="RefSeq" id="WP_378265662.1">
    <property type="nucleotide sequence ID" value="NZ_JBHSIT010000025.1"/>
</dbReference>
<organism evidence="1 2">
    <name type="scientific">Actinomadura gamaensis</name>
    <dbReference type="NCBI Taxonomy" id="1763541"/>
    <lineage>
        <taxon>Bacteria</taxon>
        <taxon>Bacillati</taxon>
        <taxon>Actinomycetota</taxon>
        <taxon>Actinomycetes</taxon>
        <taxon>Streptosporangiales</taxon>
        <taxon>Thermomonosporaceae</taxon>
        <taxon>Actinomadura</taxon>
    </lineage>
</organism>
<dbReference type="InterPro" id="IPR025534">
    <property type="entry name" value="DUF4420"/>
</dbReference>
<dbReference type="EMBL" id="JBHSIT010000025">
    <property type="protein sequence ID" value="MFC4914094.1"/>
    <property type="molecule type" value="Genomic_DNA"/>
</dbReference>
<sequence>MNPTEADWEQLNTPAGARGRSMLRLHGDSPHNLFIAVSHPDRQRMLILETDTSSYEQAAGDLGSLPRTGGLEMRFARVSRNSYELVAVLTSDELREVFTPLVSDIAGAVASAPDSLGAVRAAIDRFRRWQDLLKAVGEDGLGSEARRGLFGELLFLNEFVLPARGAHDAVLSWTGPQGADQDFQLPQLTVEVKCSSTRASSEITIANERQLDSTSAPNLLLALFVLDERRGGTGTSLNVLVEQARHRLLGPETRARFDDLLVNAGYFRHHRQRYDEPRYTVRDIRFWSVSGDFPRVVVSDLRPGVTSCRYRIHTTGLDQYRLQDKEVRSLIEDQQ</sequence>
<dbReference type="Pfam" id="PF14390">
    <property type="entry name" value="DUF4420"/>
    <property type="match status" value="1"/>
</dbReference>
<accession>A0ABV9UD61</accession>
<protein>
    <submittedName>
        <fullName evidence="1">PD-(D/E)XK motif protein</fullName>
    </submittedName>
</protein>
<keyword evidence="2" id="KW-1185">Reference proteome</keyword>
<name>A0ABV9UD61_9ACTN</name>
<dbReference type="Proteomes" id="UP001595872">
    <property type="component" value="Unassembled WGS sequence"/>
</dbReference>
<gene>
    <name evidence="1" type="ORF">ACFPCY_42900</name>
</gene>
<evidence type="ECO:0000313" key="1">
    <source>
        <dbReference type="EMBL" id="MFC4914094.1"/>
    </source>
</evidence>
<proteinExistence type="predicted"/>